<comment type="caution">
    <text evidence="1">The sequence shown here is derived from an EMBL/GenBank/DDBJ whole genome shotgun (WGS) entry which is preliminary data.</text>
</comment>
<organism evidence="1 2">
    <name type="scientific">Erysiphe neolycopersici</name>
    <dbReference type="NCBI Taxonomy" id="212602"/>
    <lineage>
        <taxon>Eukaryota</taxon>
        <taxon>Fungi</taxon>
        <taxon>Dikarya</taxon>
        <taxon>Ascomycota</taxon>
        <taxon>Pezizomycotina</taxon>
        <taxon>Leotiomycetes</taxon>
        <taxon>Erysiphales</taxon>
        <taxon>Erysiphaceae</taxon>
        <taxon>Erysiphe</taxon>
    </lineage>
</organism>
<accession>A0A420HTE1</accession>
<reference evidence="1 2" key="1">
    <citation type="journal article" date="2018" name="BMC Genomics">
        <title>Comparative genome analyses reveal sequence features reflecting distinct modes of host-adaptation between dicot and monocot powdery mildew.</title>
        <authorList>
            <person name="Wu Y."/>
            <person name="Ma X."/>
            <person name="Pan Z."/>
            <person name="Kale S.D."/>
            <person name="Song Y."/>
            <person name="King H."/>
            <person name="Zhang Q."/>
            <person name="Presley C."/>
            <person name="Deng X."/>
            <person name="Wei C.I."/>
            <person name="Xiao S."/>
        </authorList>
    </citation>
    <scope>NUCLEOTIDE SEQUENCE [LARGE SCALE GENOMIC DNA]</scope>
    <source>
        <strain evidence="1">UMSG2</strain>
    </source>
</reference>
<evidence type="ECO:0000313" key="1">
    <source>
        <dbReference type="EMBL" id="RKF60708.1"/>
    </source>
</evidence>
<proteinExistence type="predicted"/>
<protein>
    <submittedName>
        <fullName evidence="1">Putative glycosyl</fullName>
    </submittedName>
</protein>
<gene>
    <name evidence="1" type="ORF">OnM2_048037</name>
</gene>
<dbReference type="EMBL" id="MCFK01004842">
    <property type="protein sequence ID" value="RKF60708.1"/>
    <property type="molecule type" value="Genomic_DNA"/>
</dbReference>
<sequence>MEEYDDENWHGGELHGYFEAEFHKFTVRTFKKITDPAKHIRDFLRKRNSRGQTIPASLVDAVSYIWYRVP</sequence>
<name>A0A420HTE1_9PEZI</name>
<keyword evidence="2" id="KW-1185">Reference proteome</keyword>
<evidence type="ECO:0000313" key="2">
    <source>
        <dbReference type="Proteomes" id="UP000286134"/>
    </source>
</evidence>
<dbReference type="AlphaFoldDB" id="A0A420HTE1"/>
<dbReference type="Proteomes" id="UP000286134">
    <property type="component" value="Unassembled WGS sequence"/>
</dbReference>